<sequence>MEFRFRRKDGRYIYMEIRGVWLTNDEGEVYRTIGAMKDITEWKCTLEKVEASEMKYRSLIQNFYGINFETPKTLGLQLVSILVNQL</sequence>
<dbReference type="PATRIC" id="fig|1434107.4.peg.445"/>
<dbReference type="SUPFAM" id="SSF55785">
    <property type="entry name" value="PYP-like sensor domain (PAS domain)"/>
    <property type="match status" value="1"/>
</dbReference>
<protein>
    <submittedName>
        <fullName evidence="2">Sensory transduction histidine kinase</fullName>
    </submittedName>
</protein>
<dbReference type="GO" id="GO:0016301">
    <property type="term" value="F:kinase activity"/>
    <property type="evidence" value="ECO:0007669"/>
    <property type="project" value="UniProtKB-KW"/>
</dbReference>
<keyword evidence="2" id="KW-0418">Kinase</keyword>
<dbReference type="KEGG" id="mbak:MSBR3_0337"/>
<dbReference type="PROSITE" id="PS50113">
    <property type="entry name" value="PAC"/>
    <property type="match status" value="1"/>
</dbReference>
<dbReference type="Gene3D" id="3.30.450.20">
    <property type="entry name" value="PAS domain"/>
    <property type="match status" value="1"/>
</dbReference>
<dbReference type="EMBL" id="CP009517">
    <property type="protein sequence ID" value="AKB80915.1"/>
    <property type="molecule type" value="Genomic_DNA"/>
</dbReference>
<keyword evidence="2" id="KW-0808">Transferase</keyword>
<dbReference type="InterPro" id="IPR001610">
    <property type="entry name" value="PAC"/>
</dbReference>
<evidence type="ECO:0000313" key="3">
    <source>
        <dbReference type="Proteomes" id="UP000033066"/>
    </source>
</evidence>
<evidence type="ECO:0000313" key="2">
    <source>
        <dbReference type="EMBL" id="AKB80915.1"/>
    </source>
</evidence>
<name>A0A0E3WVZ0_METBA</name>
<organism evidence="2 3">
    <name type="scientific">Methanosarcina barkeri 3</name>
    <dbReference type="NCBI Taxonomy" id="1434107"/>
    <lineage>
        <taxon>Archaea</taxon>
        <taxon>Methanobacteriati</taxon>
        <taxon>Methanobacteriota</taxon>
        <taxon>Stenosarchaea group</taxon>
        <taxon>Methanomicrobia</taxon>
        <taxon>Methanosarcinales</taxon>
        <taxon>Methanosarcinaceae</taxon>
        <taxon>Methanosarcina</taxon>
    </lineage>
</organism>
<dbReference type="NCBIfam" id="TIGR00229">
    <property type="entry name" value="sensory_box"/>
    <property type="match status" value="1"/>
</dbReference>
<keyword evidence="3" id="KW-1185">Reference proteome</keyword>
<dbReference type="Proteomes" id="UP000033066">
    <property type="component" value="Chromosome"/>
</dbReference>
<dbReference type="STRING" id="1434107.MSBR3_0337"/>
<accession>A0A0E3WVZ0</accession>
<proteinExistence type="predicted"/>
<reference evidence="2" key="1">
    <citation type="submission" date="2014-07" db="EMBL/GenBank/DDBJ databases">
        <title>Methanogenic archaea and the global carbon cycle.</title>
        <authorList>
            <person name="Henriksen J.R."/>
            <person name="Luke J."/>
            <person name="Reinhart S."/>
            <person name="Benedict M.N."/>
            <person name="Youngblut N.D."/>
            <person name="Metcalf M.E."/>
            <person name="Whitaker R.J."/>
            <person name="Metcalf W.W."/>
        </authorList>
    </citation>
    <scope>NUCLEOTIDE SEQUENCE [LARGE SCALE GENOMIC DNA]</scope>
    <source>
        <strain evidence="2">3</strain>
    </source>
</reference>
<dbReference type="InterPro" id="IPR035965">
    <property type="entry name" value="PAS-like_dom_sf"/>
</dbReference>
<dbReference type="InterPro" id="IPR000700">
    <property type="entry name" value="PAS-assoc_C"/>
</dbReference>
<dbReference type="HOGENOM" id="CLU_2490422_0_0_2"/>
<feature type="domain" description="PAC" evidence="1">
    <location>
        <begin position="1"/>
        <end position="51"/>
    </location>
</feature>
<dbReference type="InterPro" id="IPR000014">
    <property type="entry name" value="PAS"/>
</dbReference>
<gene>
    <name evidence="2" type="ORF">MSBR3_0337</name>
</gene>
<evidence type="ECO:0000259" key="1">
    <source>
        <dbReference type="PROSITE" id="PS50113"/>
    </source>
</evidence>
<dbReference type="CDD" id="cd00130">
    <property type="entry name" value="PAS"/>
    <property type="match status" value="1"/>
</dbReference>
<dbReference type="SMART" id="SM00086">
    <property type="entry name" value="PAC"/>
    <property type="match status" value="1"/>
</dbReference>
<dbReference type="AlphaFoldDB" id="A0A0E3WVZ0"/>